<dbReference type="InterPro" id="IPR036249">
    <property type="entry name" value="Thioredoxin-like_sf"/>
</dbReference>
<proteinExistence type="predicted"/>
<sequence length="280" mass="30846">MPLAQPQSDAEFNNVLLNAGTTPVIVDFFAHWCGPCNTIAPVFKQLSDLYPNLKFAKVDVEKCKETQAKHNVSALPTFAAFLNGQKMDALRGASKEALEGFVRKWAENVPSQLDSPVPGQLDLLGFIDRAQCECLNEEDRNNLQTLLDGTGTLVSDCDEQLIINIRFNQPVKIHSLLIQGRGENAPKMVKVFANTPTTLDFDKAQSSSGTQTLDFSSDSLQSLYYVKFQNVQSLQLFIEDNRGGGDKTVVEKLKMYGTPLQATNMQDFKRVAGKAGEAAH</sequence>
<protein>
    <submittedName>
        <fullName evidence="4">PITH domain-containing protein</fullName>
    </submittedName>
</protein>
<dbReference type="PANTHER" id="PTHR46115">
    <property type="entry name" value="THIOREDOXIN-LIKE PROTEIN 1"/>
    <property type="match status" value="1"/>
</dbReference>
<comment type="caution">
    <text evidence="4">The sequence shown here is derived from an EMBL/GenBank/DDBJ whole genome shotgun (WGS) entry which is preliminary data.</text>
</comment>
<dbReference type="FunFam" id="3.40.30.10:FF:000245">
    <property type="entry name" value="Thioredoxin"/>
    <property type="match status" value="1"/>
</dbReference>
<dbReference type="Pfam" id="PF00085">
    <property type="entry name" value="Thioredoxin"/>
    <property type="match status" value="1"/>
</dbReference>
<evidence type="ECO:0000256" key="1">
    <source>
        <dbReference type="ARBA" id="ARBA00023157"/>
    </source>
</evidence>
<name>A0AAD4N1A2_9BILA</name>
<dbReference type="EMBL" id="JAKKPZ010000023">
    <property type="protein sequence ID" value="KAI1711155.1"/>
    <property type="molecule type" value="Genomic_DNA"/>
</dbReference>
<dbReference type="InterPro" id="IPR008979">
    <property type="entry name" value="Galactose-bd-like_sf"/>
</dbReference>
<feature type="domain" description="PITH" evidence="3">
    <location>
        <begin position="112"/>
        <end position="275"/>
    </location>
</feature>
<evidence type="ECO:0000313" key="4">
    <source>
        <dbReference type="EMBL" id="KAI1711155.1"/>
    </source>
</evidence>
<feature type="domain" description="Thioredoxin" evidence="2">
    <location>
        <begin position="1"/>
        <end position="111"/>
    </location>
</feature>
<dbReference type="InterPro" id="IPR013766">
    <property type="entry name" value="Thioredoxin_domain"/>
</dbReference>
<dbReference type="AlphaFoldDB" id="A0AAD4N1A2"/>
<dbReference type="PROSITE" id="PS51532">
    <property type="entry name" value="PITH"/>
    <property type="match status" value="1"/>
</dbReference>
<dbReference type="SUPFAM" id="SSF52833">
    <property type="entry name" value="Thioredoxin-like"/>
    <property type="match status" value="1"/>
</dbReference>
<reference evidence="4" key="1">
    <citation type="submission" date="2022-01" db="EMBL/GenBank/DDBJ databases">
        <title>Genome Sequence Resource for Two Populations of Ditylenchus destructor, the Migratory Endoparasitic Phytonematode.</title>
        <authorList>
            <person name="Zhang H."/>
            <person name="Lin R."/>
            <person name="Xie B."/>
        </authorList>
    </citation>
    <scope>NUCLEOTIDE SEQUENCE</scope>
    <source>
        <strain evidence="4">BazhouSP</strain>
    </source>
</reference>
<dbReference type="Proteomes" id="UP001201812">
    <property type="component" value="Unassembled WGS sequence"/>
</dbReference>
<dbReference type="CDD" id="cd02947">
    <property type="entry name" value="TRX_family"/>
    <property type="match status" value="1"/>
</dbReference>
<dbReference type="InterPro" id="IPR037047">
    <property type="entry name" value="PITH_dom_sf"/>
</dbReference>
<dbReference type="SUPFAM" id="SSF49785">
    <property type="entry name" value="Galactose-binding domain-like"/>
    <property type="match status" value="1"/>
</dbReference>
<dbReference type="Gene3D" id="2.60.120.470">
    <property type="entry name" value="PITH domain"/>
    <property type="match status" value="1"/>
</dbReference>
<keyword evidence="5" id="KW-1185">Reference proteome</keyword>
<dbReference type="PROSITE" id="PS51352">
    <property type="entry name" value="THIOREDOXIN_2"/>
    <property type="match status" value="1"/>
</dbReference>
<keyword evidence="1" id="KW-1015">Disulfide bond</keyword>
<gene>
    <name evidence="4" type="ORF">DdX_10409</name>
</gene>
<dbReference type="PROSITE" id="PS00194">
    <property type="entry name" value="THIOREDOXIN_1"/>
    <property type="match status" value="1"/>
</dbReference>
<dbReference type="InterPro" id="IPR017937">
    <property type="entry name" value="Thioredoxin_CS"/>
</dbReference>
<evidence type="ECO:0000259" key="2">
    <source>
        <dbReference type="PROSITE" id="PS51352"/>
    </source>
</evidence>
<accession>A0AAD4N1A2</accession>
<dbReference type="InterPro" id="IPR010400">
    <property type="entry name" value="PITH_dom"/>
</dbReference>
<dbReference type="Gene3D" id="3.40.30.10">
    <property type="entry name" value="Glutaredoxin"/>
    <property type="match status" value="1"/>
</dbReference>
<dbReference type="GO" id="GO:0005737">
    <property type="term" value="C:cytoplasm"/>
    <property type="evidence" value="ECO:0007669"/>
    <property type="project" value="UniProtKB-ARBA"/>
</dbReference>
<evidence type="ECO:0000259" key="3">
    <source>
        <dbReference type="PROSITE" id="PS51532"/>
    </source>
</evidence>
<organism evidence="4 5">
    <name type="scientific">Ditylenchus destructor</name>
    <dbReference type="NCBI Taxonomy" id="166010"/>
    <lineage>
        <taxon>Eukaryota</taxon>
        <taxon>Metazoa</taxon>
        <taxon>Ecdysozoa</taxon>
        <taxon>Nematoda</taxon>
        <taxon>Chromadorea</taxon>
        <taxon>Rhabditida</taxon>
        <taxon>Tylenchina</taxon>
        <taxon>Tylenchomorpha</taxon>
        <taxon>Sphaerularioidea</taxon>
        <taxon>Anguinidae</taxon>
        <taxon>Anguininae</taxon>
        <taxon>Ditylenchus</taxon>
    </lineage>
</organism>
<dbReference type="Pfam" id="PF06201">
    <property type="entry name" value="PITH"/>
    <property type="match status" value="1"/>
</dbReference>
<dbReference type="PRINTS" id="PR00421">
    <property type="entry name" value="THIOREDOXIN"/>
</dbReference>
<evidence type="ECO:0000313" key="5">
    <source>
        <dbReference type="Proteomes" id="UP001201812"/>
    </source>
</evidence>